<dbReference type="AlphaFoldDB" id="E3MRV8"/>
<gene>
    <name evidence="2" type="ORF">CRE_14771</name>
</gene>
<organism evidence="3">
    <name type="scientific">Caenorhabditis remanei</name>
    <name type="common">Caenorhabditis vulgaris</name>
    <dbReference type="NCBI Taxonomy" id="31234"/>
    <lineage>
        <taxon>Eukaryota</taxon>
        <taxon>Metazoa</taxon>
        <taxon>Ecdysozoa</taxon>
        <taxon>Nematoda</taxon>
        <taxon>Chromadorea</taxon>
        <taxon>Rhabditida</taxon>
        <taxon>Rhabditina</taxon>
        <taxon>Rhabditomorpha</taxon>
        <taxon>Rhabditoidea</taxon>
        <taxon>Rhabditidae</taxon>
        <taxon>Peloderinae</taxon>
        <taxon>Caenorhabditis</taxon>
    </lineage>
</organism>
<dbReference type="HOGENOM" id="CLU_167772_0_0_1"/>
<keyword evidence="3" id="KW-1185">Reference proteome</keyword>
<dbReference type="Proteomes" id="UP000008281">
    <property type="component" value="Unassembled WGS sequence"/>
</dbReference>
<dbReference type="InParanoid" id="E3MRV8"/>
<dbReference type="EMBL" id="DS268470">
    <property type="protein sequence ID" value="EFP08058.1"/>
    <property type="molecule type" value="Genomic_DNA"/>
</dbReference>
<evidence type="ECO:0000256" key="1">
    <source>
        <dbReference type="SAM" id="SignalP"/>
    </source>
</evidence>
<feature type="signal peptide" evidence="1">
    <location>
        <begin position="1"/>
        <end position="21"/>
    </location>
</feature>
<accession>E3MRV8</accession>
<keyword evidence="1" id="KW-0732">Signal</keyword>
<sequence>MKLLCLVLFVIVLAALKSVSGAQKCEEGEWCFHPYIIDRNEELRKVKYGFKVEKGKINRRRVDFDLGSNQAIERFRDVEPEI</sequence>
<evidence type="ECO:0000313" key="2">
    <source>
        <dbReference type="EMBL" id="EFP08058.1"/>
    </source>
</evidence>
<protein>
    <submittedName>
        <fullName evidence="2">Uncharacterized protein</fullName>
    </submittedName>
</protein>
<proteinExistence type="predicted"/>
<name>E3MRV8_CAERE</name>
<feature type="chain" id="PRO_5003177535" evidence="1">
    <location>
        <begin position="22"/>
        <end position="82"/>
    </location>
</feature>
<evidence type="ECO:0000313" key="3">
    <source>
        <dbReference type="Proteomes" id="UP000008281"/>
    </source>
</evidence>
<reference evidence="2" key="1">
    <citation type="submission" date="2007-07" db="EMBL/GenBank/DDBJ databases">
        <title>PCAP assembly of the Caenorhabditis remanei genome.</title>
        <authorList>
            <consortium name="The Caenorhabditis remanei Sequencing Consortium"/>
            <person name="Wilson R.K."/>
        </authorList>
    </citation>
    <scope>NUCLEOTIDE SEQUENCE [LARGE SCALE GENOMIC DNA]</scope>
    <source>
        <strain evidence="2">PB4641</strain>
    </source>
</reference>